<dbReference type="PROSITE" id="PS00086">
    <property type="entry name" value="CYTOCHROME_P450"/>
    <property type="match status" value="1"/>
</dbReference>
<evidence type="ECO:0000256" key="11">
    <source>
        <dbReference type="ARBA" id="ARBA00023033"/>
    </source>
</evidence>
<evidence type="ECO:0000256" key="14">
    <source>
        <dbReference type="PIRSR" id="PIRSR602401-1"/>
    </source>
</evidence>
<evidence type="ECO:0000256" key="5">
    <source>
        <dbReference type="ARBA" id="ARBA00022617"/>
    </source>
</evidence>
<evidence type="ECO:0000256" key="15">
    <source>
        <dbReference type="RuleBase" id="RU000461"/>
    </source>
</evidence>
<evidence type="ECO:0000256" key="6">
    <source>
        <dbReference type="ARBA" id="ARBA00022692"/>
    </source>
</evidence>
<dbReference type="Pfam" id="PF00067">
    <property type="entry name" value="p450"/>
    <property type="match status" value="1"/>
</dbReference>
<keyword evidence="11 15" id="KW-0503">Monooxygenase</keyword>
<evidence type="ECO:0008006" key="18">
    <source>
        <dbReference type="Google" id="ProtNLM"/>
    </source>
</evidence>
<keyword evidence="9 15" id="KW-0560">Oxidoreductase</keyword>
<dbReference type="GO" id="GO:0016705">
    <property type="term" value="F:oxidoreductase activity, acting on paired donors, with incorporation or reduction of molecular oxygen"/>
    <property type="evidence" value="ECO:0007669"/>
    <property type="project" value="InterPro"/>
</dbReference>
<feature type="binding site" description="axial binding residue" evidence="14">
    <location>
        <position position="444"/>
    </location>
    <ligand>
        <name>heme</name>
        <dbReference type="ChEBI" id="CHEBI:30413"/>
    </ligand>
    <ligandPart>
        <name>Fe</name>
        <dbReference type="ChEBI" id="CHEBI:18248"/>
    </ligandPart>
</feature>
<keyword evidence="5 14" id="KW-0349">Heme</keyword>
<evidence type="ECO:0000256" key="1">
    <source>
        <dbReference type="ARBA" id="ARBA00001971"/>
    </source>
</evidence>
<accession>A0A8H5G2X0</accession>
<keyword evidence="12" id="KW-0472">Membrane</keyword>
<dbReference type="InterPro" id="IPR017972">
    <property type="entry name" value="Cyt_P450_CS"/>
</dbReference>
<evidence type="ECO:0000256" key="9">
    <source>
        <dbReference type="ARBA" id="ARBA00023002"/>
    </source>
</evidence>
<dbReference type="PANTHER" id="PTHR46300">
    <property type="entry name" value="P450, PUTATIVE (EUROFUNG)-RELATED-RELATED"/>
    <property type="match status" value="1"/>
</dbReference>
<evidence type="ECO:0000313" key="16">
    <source>
        <dbReference type="EMBL" id="KAF5357256.1"/>
    </source>
</evidence>
<dbReference type="Gene3D" id="1.10.630.10">
    <property type="entry name" value="Cytochrome P450"/>
    <property type="match status" value="1"/>
</dbReference>
<keyword evidence="7 14" id="KW-0479">Metal-binding</keyword>
<dbReference type="GO" id="GO:0004497">
    <property type="term" value="F:monooxygenase activity"/>
    <property type="evidence" value="ECO:0007669"/>
    <property type="project" value="UniProtKB-KW"/>
</dbReference>
<dbReference type="OrthoDB" id="1055148at2759"/>
<gene>
    <name evidence="16" type="ORF">D9756_006490</name>
</gene>
<evidence type="ECO:0000256" key="2">
    <source>
        <dbReference type="ARBA" id="ARBA00004167"/>
    </source>
</evidence>
<dbReference type="CDD" id="cd11065">
    <property type="entry name" value="CYP64-like"/>
    <property type="match status" value="1"/>
</dbReference>
<organism evidence="16 17">
    <name type="scientific">Leucocoprinus leucothites</name>
    <dbReference type="NCBI Taxonomy" id="201217"/>
    <lineage>
        <taxon>Eukaryota</taxon>
        <taxon>Fungi</taxon>
        <taxon>Dikarya</taxon>
        <taxon>Basidiomycota</taxon>
        <taxon>Agaricomycotina</taxon>
        <taxon>Agaricomycetes</taxon>
        <taxon>Agaricomycetidae</taxon>
        <taxon>Agaricales</taxon>
        <taxon>Agaricineae</taxon>
        <taxon>Agaricaceae</taxon>
        <taxon>Leucocoprinus</taxon>
    </lineage>
</organism>
<comment type="cofactor">
    <cofactor evidence="1 14">
        <name>heme</name>
        <dbReference type="ChEBI" id="CHEBI:30413"/>
    </cofactor>
</comment>
<evidence type="ECO:0000256" key="4">
    <source>
        <dbReference type="ARBA" id="ARBA00010617"/>
    </source>
</evidence>
<protein>
    <recommendedName>
        <fullName evidence="18">Cytochrome P450</fullName>
    </recommendedName>
</protein>
<comment type="caution">
    <text evidence="16">The sequence shown here is derived from an EMBL/GenBank/DDBJ whole genome shotgun (WGS) entry which is preliminary data.</text>
</comment>
<keyword evidence="6" id="KW-0812">Transmembrane</keyword>
<evidence type="ECO:0000313" key="17">
    <source>
        <dbReference type="Proteomes" id="UP000559027"/>
    </source>
</evidence>
<reference evidence="16 17" key="1">
    <citation type="journal article" date="2020" name="ISME J.">
        <title>Uncovering the hidden diversity of litter-decomposition mechanisms in mushroom-forming fungi.</title>
        <authorList>
            <person name="Floudas D."/>
            <person name="Bentzer J."/>
            <person name="Ahren D."/>
            <person name="Johansson T."/>
            <person name="Persson P."/>
            <person name="Tunlid A."/>
        </authorList>
    </citation>
    <scope>NUCLEOTIDE SEQUENCE [LARGE SCALE GENOMIC DNA]</scope>
    <source>
        <strain evidence="16 17">CBS 146.42</strain>
    </source>
</reference>
<dbReference type="InterPro" id="IPR036396">
    <property type="entry name" value="Cyt_P450_sf"/>
</dbReference>
<evidence type="ECO:0000256" key="7">
    <source>
        <dbReference type="ARBA" id="ARBA00022723"/>
    </source>
</evidence>
<comment type="pathway">
    <text evidence="3">Secondary metabolite biosynthesis.</text>
</comment>
<dbReference type="PROSITE" id="PS51257">
    <property type="entry name" value="PROKAR_LIPOPROTEIN"/>
    <property type="match status" value="1"/>
</dbReference>
<comment type="similarity">
    <text evidence="4 15">Belongs to the cytochrome P450 family.</text>
</comment>
<dbReference type="InterPro" id="IPR050364">
    <property type="entry name" value="Cytochrome_P450_fung"/>
</dbReference>
<evidence type="ECO:0000256" key="8">
    <source>
        <dbReference type="ARBA" id="ARBA00022989"/>
    </source>
</evidence>
<proteinExistence type="inferred from homology"/>
<name>A0A8H5G2X0_9AGAR</name>
<keyword evidence="13" id="KW-0325">Glycoprotein</keyword>
<evidence type="ECO:0000256" key="12">
    <source>
        <dbReference type="ARBA" id="ARBA00023136"/>
    </source>
</evidence>
<dbReference type="PRINTS" id="PR00463">
    <property type="entry name" value="EP450I"/>
</dbReference>
<dbReference type="GO" id="GO:0005506">
    <property type="term" value="F:iron ion binding"/>
    <property type="evidence" value="ECO:0007669"/>
    <property type="project" value="InterPro"/>
</dbReference>
<dbReference type="InterPro" id="IPR002401">
    <property type="entry name" value="Cyt_P450_E_grp-I"/>
</dbReference>
<evidence type="ECO:0000256" key="3">
    <source>
        <dbReference type="ARBA" id="ARBA00005179"/>
    </source>
</evidence>
<sequence length="533" mass="61101">MQEQILRILKLPPSLWVVALPFLAACTKVVLNRALLLWKHLPRGPSFLSRWWSEWKNNEMLPTKLMRWGNIYGGVMSIMDLVHFGKPTIVLCNPKAAMDLLEKRGNLYSSRPRNIIASEICYGGFKGTLYQSGIKLKRFRTLMNATMNADASRKYRPLEDAESKLLLRDLLEASPNNYKLHVQRVVHSVAMYTAYGLRMDRLDQDHAEFFGNVEKYFRGNVLPGRYLVDHFPILLYLPRPLQWFRKVAEEQGKVERFFFLHCLSQTRMVVDKGQSAGVSAARALEKQETYGYSDAEIAINSSAPYTAGVMTTYASFEIFVLAMLLYPQVMKQAQKDIDSVVGRERLPGFEDIDSLPYIRALIKEIGRWHPPAPLGLPHAADEDDVYEGMFIPAGSTVLANIYAITRNTELFPDPEEFRPERFVDNDDPFFKNYNATFGFGRRICPGQHIATDELFALITRILWAFDIVSQEDEFDPLKHRVPSNPRFGMVPSLPYKLVPREDTVRSIIVEEALLAEREVQAWESFSFKKLTVA</sequence>
<keyword evidence="8" id="KW-1133">Transmembrane helix</keyword>
<dbReference type="AlphaFoldDB" id="A0A8H5G2X0"/>
<evidence type="ECO:0000256" key="13">
    <source>
        <dbReference type="ARBA" id="ARBA00023180"/>
    </source>
</evidence>
<dbReference type="Proteomes" id="UP000559027">
    <property type="component" value="Unassembled WGS sequence"/>
</dbReference>
<keyword evidence="10 14" id="KW-0408">Iron</keyword>
<comment type="subcellular location">
    <subcellularLocation>
        <location evidence="2">Membrane</location>
        <topology evidence="2">Single-pass membrane protein</topology>
    </subcellularLocation>
</comment>
<dbReference type="InterPro" id="IPR001128">
    <property type="entry name" value="Cyt_P450"/>
</dbReference>
<dbReference type="PANTHER" id="PTHR46300:SF2">
    <property type="entry name" value="CYTOCHROME P450 MONOOXYGENASE ALNH-RELATED"/>
    <property type="match status" value="1"/>
</dbReference>
<dbReference type="GO" id="GO:0020037">
    <property type="term" value="F:heme binding"/>
    <property type="evidence" value="ECO:0007669"/>
    <property type="project" value="InterPro"/>
</dbReference>
<keyword evidence="17" id="KW-1185">Reference proteome</keyword>
<dbReference type="SUPFAM" id="SSF48264">
    <property type="entry name" value="Cytochrome P450"/>
    <property type="match status" value="1"/>
</dbReference>
<dbReference type="EMBL" id="JAACJO010000006">
    <property type="protein sequence ID" value="KAF5357256.1"/>
    <property type="molecule type" value="Genomic_DNA"/>
</dbReference>
<evidence type="ECO:0000256" key="10">
    <source>
        <dbReference type="ARBA" id="ARBA00023004"/>
    </source>
</evidence>
<dbReference type="GO" id="GO:0016020">
    <property type="term" value="C:membrane"/>
    <property type="evidence" value="ECO:0007669"/>
    <property type="project" value="UniProtKB-SubCell"/>
</dbReference>